<evidence type="ECO:0000313" key="2">
    <source>
        <dbReference type="Proteomes" id="UP001196870"/>
    </source>
</evidence>
<dbReference type="CDD" id="cd00448">
    <property type="entry name" value="YjgF_YER057c_UK114_family"/>
    <property type="match status" value="1"/>
</dbReference>
<protein>
    <submittedName>
        <fullName evidence="1">RidA family protein</fullName>
    </submittedName>
</protein>
<dbReference type="InterPro" id="IPR035959">
    <property type="entry name" value="RutC-like_sf"/>
</dbReference>
<comment type="caution">
    <text evidence="1">The sequence shown here is derived from an EMBL/GenBank/DDBJ whole genome shotgun (WGS) entry which is preliminary data.</text>
</comment>
<dbReference type="PANTHER" id="PTHR11803:SF44">
    <property type="entry name" value="RUTC FAMILY PROTEIN YJGH"/>
    <property type="match status" value="1"/>
</dbReference>
<dbReference type="Pfam" id="PF01042">
    <property type="entry name" value="Ribonuc_L-PSP"/>
    <property type="match status" value="1"/>
</dbReference>
<sequence>MESRIIASPKAPKPQSPYAQALEVSGATRLLFISGQVPEDAAGHLPEGFEAQARQAWANVLAQLEAAGLEVANLVKVTIFLARREDAMANRAVRQEVLGAHQPALTVIVTGIFDARWLLEIEAVAAA</sequence>
<dbReference type="Gene3D" id="3.30.1330.40">
    <property type="entry name" value="RutC-like"/>
    <property type="match status" value="1"/>
</dbReference>
<name>A0ABS5F8E0_9PROT</name>
<gene>
    <name evidence="1" type="ORF">GXW71_31080</name>
</gene>
<dbReference type="InterPro" id="IPR006175">
    <property type="entry name" value="YjgF/YER057c/UK114"/>
</dbReference>
<organism evidence="1 2">
    <name type="scientific">Plastoroseomonas hellenica</name>
    <dbReference type="NCBI Taxonomy" id="2687306"/>
    <lineage>
        <taxon>Bacteria</taxon>
        <taxon>Pseudomonadati</taxon>
        <taxon>Pseudomonadota</taxon>
        <taxon>Alphaproteobacteria</taxon>
        <taxon>Acetobacterales</taxon>
        <taxon>Acetobacteraceae</taxon>
        <taxon>Plastoroseomonas</taxon>
    </lineage>
</organism>
<accession>A0ABS5F8E0</accession>
<evidence type="ECO:0000313" key="1">
    <source>
        <dbReference type="EMBL" id="MBR0668834.1"/>
    </source>
</evidence>
<dbReference type="Proteomes" id="UP001196870">
    <property type="component" value="Unassembled WGS sequence"/>
</dbReference>
<dbReference type="SUPFAM" id="SSF55298">
    <property type="entry name" value="YjgF-like"/>
    <property type="match status" value="1"/>
</dbReference>
<reference evidence="2" key="1">
    <citation type="journal article" date="2021" name="Syst. Appl. Microbiol.">
        <title>Roseomonas hellenica sp. nov., isolated from roots of wild-growing Alkanna tinctoria.</title>
        <authorList>
            <person name="Rat A."/>
            <person name="Naranjo H.D."/>
            <person name="Lebbe L."/>
            <person name="Cnockaert M."/>
            <person name="Krigas N."/>
            <person name="Grigoriadou K."/>
            <person name="Maloupa E."/>
            <person name="Willems A."/>
        </authorList>
    </citation>
    <scope>NUCLEOTIDE SEQUENCE [LARGE SCALE GENOMIC DNA]</scope>
    <source>
        <strain evidence="2">LMG 31523</strain>
    </source>
</reference>
<keyword evidence="2" id="KW-1185">Reference proteome</keyword>
<dbReference type="PANTHER" id="PTHR11803">
    <property type="entry name" value="2-IMINOBUTANOATE/2-IMINOPROPANOATE DEAMINASE RIDA"/>
    <property type="match status" value="1"/>
</dbReference>
<dbReference type="EMBL" id="JAAGBB010000070">
    <property type="protein sequence ID" value="MBR0668834.1"/>
    <property type="molecule type" value="Genomic_DNA"/>
</dbReference>
<proteinExistence type="predicted"/>
<dbReference type="RefSeq" id="WP_211856958.1">
    <property type="nucleotide sequence ID" value="NZ_JAAGBB010000070.1"/>
</dbReference>